<dbReference type="AlphaFoldDB" id="A0A6J1RAJ2"/>
<evidence type="ECO:0000256" key="8">
    <source>
        <dbReference type="ARBA" id="ARBA00023157"/>
    </source>
</evidence>
<evidence type="ECO:0000313" key="16">
    <source>
        <dbReference type="RefSeq" id="XP_024889800.1"/>
    </source>
</evidence>
<feature type="transmembrane region" description="Helical" evidence="13">
    <location>
        <begin position="297"/>
        <end position="322"/>
    </location>
</feature>
<proteinExistence type="inferred from homology"/>
<dbReference type="RefSeq" id="XP_024889800.1">
    <property type="nucleotide sequence ID" value="XM_025034032.1"/>
</dbReference>
<dbReference type="PRINTS" id="PR00237">
    <property type="entry name" value="GPCRRHODOPSN"/>
</dbReference>
<dbReference type="Pfam" id="PF00001">
    <property type="entry name" value="7tm_1"/>
    <property type="match status" value="1"/>
</dbReference>
<dbReference type="Proteomes" id="UP000504618">
    <property type="component" value="Unplaced"/>
</dbReference>
<evidence type="ECO:0000256" key="13">
    <source>
        <dbReference type="SAM" id="Phobius"/>
    </source>
</evidence>
<dbReference type="InterPro" id="IPR017452">
    <property type="entry name" value="GPCR_Rhodpsn_7TM"/>
</dbReference>
<keyword evidence="10" id="KW-0325">Glycoprotein</keyword>
<dbReference type="PRINTS" id="PR00358">
    <property type="entry name" value="BOMBESINR"/>
</dbReference>
<evidence type="ECO:0000259" key="14">
    <source>
        <dbReference type="PROSITE" id="PS50262"/>
    </source>
</evidence>
<feature type="transmembrane region" description="Helical" evidence="13">
    <location>
        <begin position="70"/>
        <end position="94"/>
    </location>
</feature>
<feature type="transmembrane region" description="Helical" evidence="13">
    <location>
        <begin position="150"/>
        <end position="175"/>
    </location>
</feature>
<evidence type="ECO:0000256" key="7">
    <source>
        <dbReference type="ARBA" id="ARBA00023136"/>
    </source>
</evidence>
<evidence type="ECO:0000256" key="1">
    <source>
        <dbReference type="ARBA" id="ARBA00004651"/>
    </source>
</evidence>
<feature type="transmembrane region" description="Helical" evidence="13">
    <location>
        <begin position="262"/>
        <end position="285"/>
    </location>
</feature>
<evidence type="ECO:0000256" key="6">
    <source>
        <dbReference type="ARBA" id="ARBA00023040"/>
    </source>
</evidence>
<reference evidence="16" key="1">
    <citation type="submission" date="2025-08" db="UniProtKB">
        <authorList>
            <consortium name="RefSeq"/>
        </authorList>
    </citation>
    <scope>IDENTIFICATION</scope>
    <source>
        <tissue evidence="16">Whole body</tissue>
    </source>
</reference>
<keyword evidence="9 12" id="KW-0675">Receptor</keyword>
<evidence type="ECO:0000256" key="12">
    <source>
        <dbReference type="RuleBase" id="RU000688"/>
    </source>
</evidence>
<dbReference type="PROSITE" id="PS00237">
    <property type="entry name" value="G_PROTEIN_RECEP_F1_1"/>
    <property type="match status" value="1"/>
</dbReference>
<organism evidence="15 16">
    <name type="scientific">Temnothorax curvispinosus</name>
    <dbReference type="NCBI Taxonomy" id="300111"/>
    <lineage>
        <taxon>Eukaryota</taxon>
        <taxon>Metazoa</taxon>
        <taxon>Ecdysozoa</taxon>
        <taxon>Arthropoda</taxon>
        <taxon>Hexapoda</taxon>
        <taxon>Insecta</taxon>
        <taxon>Pterygota</taxon>
        <taxon>Neoptera</taxon>
        <taxon>Endopterygota</taxon>
        <taxon>Hymenoptera</taxon>
        <taxon>Apocrita</taxon>
        <taxon>Aculeata</taxon>
        <taxon>Formicoidea</taxon>
        <taxon>Formicidae</taxon>
        <taxon>Myrmicinae</taxon>
        <taxon>Temnothorax</taxon>
    </lineage>
</organism>
<feature type="transmembrane region" description="Helical" evidence="13">
    <location>
        <begin position="33"/>
        <end position="58"/>
    </location>
</feature>
<dbReference type="GeneID" id="112466130"/>
<dbReference type="InterPro" id="IPR000276">
    <property type="entry name" value="GPCR_Rhodpsn"/>
</dbReference>
<evidence type="ECO:0000256" key="4">
    <source>
        <dbReference type="ARBA" id="ARBA00022692"/>
    </source>
</evidence>
<protein>
    <submittedName>
        <fullName evidence="16">Neuropeptide CCHamide-1 receptor-like</fullName>
    </submittedName>
</protein>
<dbReference type="Gene3D" id="1.20.1070.10">
    <property type="entry name" value="Rhodopsin 7-helix transmembrane proteins"/>
    <property type="match status" value="1"/>
</dbReference>
<dbReference type="CDD" id="cd15927">
    <property type="entry name" value="7tmA_Bombesin_R-like"/>
    <property type="match status" value="1"/>
</dbReference>
<sequence>MVIPGDVFNINASSIMEYEYDDYVPYSQRAETYIVPAIFSLILIVGVTGNGILVLILLCHTSMRNVPNTYVLSLALGDLLVIVTSVPFTSILYTIESWPWGLTICKLSECAKDISIGVSVFTLAALSAERYCAIVNPIRRHMAGLSAKPLTILTASLIWVLAIVLAMPAALFSYVSSIPLSGNHSILICNPFPEEFGDAYEKGMVLFKFLTYYVIPLCVIAGFYLGMAWHLALSTKNIPGELPCGNLHVEQIKARRRVGKMVVCFIIVFVICFLPYHIFMLWFHFCPTARDDYDDYWHVFRIIGFCLSFSNSCINPIALYLISRTFRRRFNNYLCFCLPGGSAICGRNRMESSTIRKHGAFSQRSRRMFYETSFGSTFRRRTQEFNSTGVFERASIDTTNSKPTVGDRELLSITKLIRRITDTKLRDKLVKAHVSTRRQKRVSNTRWTSAESQIIMKRYSSAPCLEDVGNDVKRTKGMKEYTDPNTREYLQLALARVLELQREIREGAYIAETDNGDQDASGSDEDLTKEILSKVFQDLPGTPNSLAKIIDRETRCRNHRMDAVHSKRIQLLGFDTCRRMALEFMKTIMQESRNKSSSLNTIGLDNLQRNEPLHSEGRILASDFHKRESNAQEIRARMLRSLDLHLAAKQRDYTSKLMRSAI</sequence>
<keyword evidence="4 12" id="KW-0812">Transmembrane</keyword>
<keyword evidence="11 12" id="KW-0807">Transducer</keyword>
<evidence type="ECO:0000256" key="3">
    <source>
        <dbReference type="ARBA" id="ARBA00022475"/>
    </source>
</evidence>
<name>A0A6J1RAJ2_9HYME</name>
<evidence type="ECO:0000256" key="5">
    <source>
        <dbReference type="ARBA" id="ARBA00022989"/>
    </source>
</evidence>
<comment type="subcellular location">
    <subcellularLocation>
        <location evidence="1">Cell membrane</location>
        <topology evidence="1">Multi-pass membrane protein</topology>
    </subcellularLocation>
</comment>
<evidence type="ECO:0000256" key="10">
    <source>
        <dbReference type="ARBA" id="ARBA00023180"/>
    </source>
</evidence>
<evidence type="ECO:0000256" key="2">
    <source>
        <dbReference type="ARBA" id="ARBA00010663"/>
    </source>
</evidence>
<evidence type="ECO:0000256" key="9">
    <source>
        <dbReference type="ARBA" id="ARBA00023170"/>
    </source>
</evidence>
<gene>
    <name evidence="16" type="primary">LOC112466130</name>
</gene>
<dbReference type="GO" id="GO:0005886">
    <property type="term" value="C:plasma membrane"/>
    <property type="evidence" value="ECO:0007669"/>
    <property type="project" value="UniProtKB-SubCell"/>
</dbReference>
<evidence type="ECO:0000256" key="11">
    <source>
        <dbReference type="ARBA" id="ARBA00023224"/>
    </source>
</evidence>
<keyword evidence="8" id="KW-1015">Disulfide bond</keyword>
<keyword evidence="5 13" id="KW-1133">Transmembrane helix</keyword>
<feature type="domain" description="G-protein coupled receptors family 1 profile" evidence="14">
    <location>
        <begin position="49"/>
        <end position="319"/>
    </location>
</feature>
<dbReference type="PANTHER" id="PTHR45695">
    <property type="entry name" value="LEUCOKININ RECEPTOR-RELATED"/>
    <property type="match status" value="1"/>
</dbReference>
<comment type="similarity">
    <text evidence="2 12">Belongs to the G-protein coupled receptor 1 family.</text>
</comment>
<dbReference type="InterPro" id="IPR001556">
    <property type="entry name" value="Bombsn_rcpt-like"/>
</dbReference>
<keyword evidence="3" id="KW-1003">Cell membrane</keyword>
<keyword evidence="7 13" id="KW-0472">Membrane</keyword>
<feature type="transmembrane region" description="Helical" evidence="13">
    <location>
        <begin position="114"/>
        <end position="138"/>
    </location>
</feature>
<feature type="transmembrane region" description="Helical" evidence="13">
    <location>
        <begin position="210"/>
        <end position="232"/>
    </location>
</feature>
<keyword evidence="6 12" id="KW-0297">G-protein coupled receptor</keyword>
<dbReference type="PROSITE" id="PS50262">
    <property type="entry name" value="G_PROTEIN_RECEP_F1_2"/>
    <property type="match status" value="1"/>
</dbReference>
<dbReference type="PANTHER" id="PTHR45695:SF26">
    <property type="entry name" value="NEUROPEPTIDE CCHAMIDE-1 RECEPTOR"/>
    <property type="match status" value="1"/>
</dbReference>
<dbReference type="OrthoDB" id="10049706at2759"/>
<dbReference type="SUPFAM" id="SSF81321">
    <property type="entry name" value="Family A G protein-coupled receptor-like"/>
    <property type="match status" value="1"/>
</dbReference>
<keyword evidence="15" id="KW-1185">Reference proteome</keyword>
<accession>A0A6J1RAJ2</accession>
<dbReference type="GO" id="GO:0008188">
    <property type="term" value="F:neuropeptide receptor activity"/>
    <property type="evidence" value="ECO:0007669"/>
    <property type="project" value="TreeGrafter"/>
</dbReference>
<evidence type="ECO:0000313" key="15">
    <source>
        <dbReference type="Proteomes" id="UP000504618"/>
    </source>
</evidence>